<feature type="compositionally biased region" description="Basic and acidic residues" evidence="1">
    <location>
        <begin position="3241"/>
        <end position="3255"/>
    </location>
</feature>
<feature type="compositionally biased region" description="Polar residues" evidence="1">
    <location>
        <begin position="1"/>
        <end position="16"/>
    </location>
</feature>
<feature type="compositionally biased region" description="Low complexity" evidence="1">
    <location>
        <begin position="1398"/>
        <end position="1410"/>
    </location>
</feature>
<feature type="region of interest" description="Disordered" evidence="1">
    <location>
        <begin position="3410"/>
        <end position="3436"/>
    </location>
</feature>
<feature type="compositionally biased region" description="Low complexity" evidence="1">
    <location>
        <begin position="92"/>
        <end position="101"/>
    </location>
</feature>
<dbReference type="Pfam" id="PF25794">
    <property type="entry name" value="SACS"/>
    <property type="match status" value="1"/>
</dbReference>
<feature type="region of interest" description="Disordered" evidence="1">
    <location>
        <begin position="3339"/>
        <end position="3369"/>
    </location>
</feature>
<feature type="compositionally biased region" description="Polar residues" evidence="1">
    <location>
        <begin position="37"/>
        <end position="46"/>
    </location>
</feature>
<dbReference type="OrthoDB" id="1150131at2759"/>
<feature type="region of interest" description="Disordered" evidence="1">
    <location>
        <begin position="1398"/>
        <end position="1420"/>
    </location>
</feature>
<feature type="compositionally biased region" description="Polar residues" evidence="1">
    <location>
        <begin position="3345"/>
        <end position="3366"/>
    </location>
</feature>
<dbReference type="SUPFAM" id="SSF55874">
    <property type="entry name" value="ATPase domain of HSP90 chaperone/DNA topoisomerase II/histidine kinase"/>
    <property type="match status" value="1"/>
</dbReference>
<feature type="domain" description="Sacsin/Nov" evidence="3">
    <location>
        <begin position="1400"/>
        <end position="1487"/>
    </location>
</feature>
<dbReference type="InterPro" id="IPR058210">
    <property type="entry name" value="SACS/Nov_dom"/>
</dbReference>
<dbReference type="EMBL" id="BEGY01000057">
    <property type="protein sequence ID" value="GAX80804.1"/>
    <property type="molecule type" value="Genomic_DNA"/>
</dbReference>
<feature type="compositionally biased region" description="Basic and acidic residues" evidence="1">
    <location>
        <begin position="3604"/>
        <end position="3616"/>
    </location>
</feature>
<evidence type="ECO:0000256" key="1">
    <source>
        <dbReference type="SAM" id="MobiDB-lite"/>
    </source>
</evidence>
<accession>A0A250XCL7</accession>
<feature type="compositionally biased region" description="Basic and acidic residues" evidence="1">
    <location>
        <begin position="1159"/>
        <end position="1169"/>
    </location>
</feature>
<reference evidence="4 5" key="1">
    <citation type="submission" date="2017-08" db="EMBL/GenBank/DDBJ databases">
        <title>Acidophilic green algal genome provides insights into adaptation to an acidic environment.</title>
        <authorList>
            <person name="Hirooka S."/>
            <person name="Hirose Y."/>
            <person name="Kanesaki Y."/>
            <person name="Higuchi S."/>
            <person name="Fujiwara T."/>
            <person name="Onuma R."/>
            <person name="Era A."/>
            <person name="Ohbayashi R."/>
            <person name="Uzuka A."/>
            <person name="Nozaki H."/>
            <person name="Yoshikawa H."/>
            <person name="Miyagishima S.Y."/>
        </authorList>
    </citation>
    <scope>NUCLEOTIDE SEQUENCE [LARGE SCALE GENOMIC DNA]</scope>
    <source>
        <strain evidence="4 5">NIES-2499</strain>
    </source>
</reference>
<gene>
    <name evidence="4" type="ORF">CEUSTIGMA_g8240.t1</name>
</gene>
<feature type="compositionally biased region" description="Polar residues" evidence="1">
    <location>
        <begin position="3268"/>
        <end position="3282"/>
    </location>
</feature>
<evidence type="ECO:0000259" key="3">
    <source>
        <dbReference type="Pfam" id="PF25794"/>
    </source>
</evidence>
<sequence length="3818" mass="415679">MPPKNSSKRSSVQKYSKNGPAGAATSSSAAGQVMVPTASSEASAPQKSHDADVLFVVALPTYPTPHDESAWPVLSASNAGRRAENHTQPAGNNNNSHRNNNTGGKQVIQQSAHLPAHSVIQNHTGHAALSSDNGGHAYSHSSHSAVRASNTSAAALIGAQSSITDMAAGYQQTMSMSVQDFERALKATRMRLHMEGKHVDSVTVLNKTLELPGMHIFERTPSPYLKLFKEMEKNVISAIVGFLGGRLLCTLWDLSQFVCRVLDFDSFDKLAIGPIQKHPEVLRAFNIPEDLQTVPQVTILDIMEAMLELTRSHEYRGHQIGSAKIREKTVAVARARGVVICSVEEAGIRIAADSSGKTMLGYYLKPMFKAKAEDRAAVDKYIQGLSSKRPEMLATEEQKALRSFMKSVEKDAKLSAMSFGRLLQNVYTMVKDEVQKDSKERGSSKIGASCWIQWAEQAGLCADRIISWMVMAEQAGLCADRIISCMVKEAVVGGETITRCSSDGLSLKALATGRDTVMELKNSMKFELQSAEDFSIMDIPERDSLGDAGLDTTKPTVGQLALSSATAQHLKALLNLVSTSFKDMAKYHEALEAKQLEDVQSMTAALMSGKKGSAHAGLTQHDDVRSPVDASDLAQAVKELANGTSLRALAELEEDVCEHFGVVAWSQLGHGMSLLSTLTHSVYLELRQMMGEDFDGASAGGGCRLEDLMAAVHAVVGGWDADIQLLDPSLISCLKATVCSHFRVLEWHHLGQGSVEHVLNQYESWREQQQQWTPMQQAGDMISSTLAVKEGGIMSNSCHEELRMVPVAAVARLVIIDKGSGQWLHSQHGYEDLEKVRQTAVESLRAVPFLAEIHNYILWEQRFFPVLGHLHSFLQERRPHLPYLVLQAPGISPEAALKYAVPTNATVEGLVAALNGEDALAAAAHLTGLVVLPTAIHKRNAGTATLMASIARPVAEFAVKRLDSSAAGSRSSRQELLSVFLLCILSHVPTYELRVLLAQYVMHRFITQPSPGSVMKLLQPSASSLQSTQNKPTKSTPGTSSQQVLSHDVIKEAIRRCCQPHHNNYLNVNPFSYVPSKLISPADLTLLLNELSIQLGISEWEPQLSIQASCPEQSSVVTGGKEKLLAGDLLLSIKEATLATVVSNMDPAVDQAAKLHHEVLGRPHSREDDVPVVTSEGSSAESIHTGQVDQEGSSPEEVTPLTDSKSADVQNSLTDHGLLSASQALSPVIDRQRPAGATTTRDLLTDRSSSTQAMAGSANNANSSVTAQHLRAEEEVSSSLYALAVIVPEDLGGDGVASIDHNALLASRDLTAAEEVLLNIRQKYMIDEKGVFQTGADHMIQTIGAASETVSQNLYTKDVHFVMELVQNADDSSYPLEVVPSLEFLLVSTIPPEGDSVSSLWDLQSSSHSDGQGPTDQDNKAAKLSPCQLVVLKNETGFIESNVRSICDINKSTKRNRPGYTGQKGIGFKSVFKVSDVPEVHSQGYHFSFDLLGPLKRIGYIVPTIVPPLDLRKLPAQLGNADSTIIYLPIKANLKDNRKVVLKSLNDQRSFLNGMLKDIQPPVLLFLRRLQRLVVTDVAVLRPSYSELLAQAVKGEAHGKQVPVPGDLTGALVAGSVTAHQIMSQTEFLKVEKGGGVVELRERRVIVLDDALATEEVPSEQGKSSRSGVVSNTREECSIGRWLVTKVCFCPVNLRGGEYSVESSEVSVAISLDEADAGQLPSFQETYAYLPCCHSGLRFMVNADFLLPAARESISEDSDWNCELRDQIPGLLLKALNQLLQVPLADIMQEEDSPDCRHGDSDATAMDNAEEQQMNQAAAGAMAEHQLQRYLRRFNFWLSCLPLPGVAKDFFAELPEAMREAIRGRALIPTQDGRLAMAGGSALRTITDPMLAALLEEPALRGALERARQLSGLCFVHHGVTPLHANSGDGRRLREMLNVKSIQTADLIDVLDGLCDDSSSKTVDVGVLARLLAAIAKSMDTVSSGSASAAAGGNSRARSSHATSLDPRMRQKADLERISAIPAICTVKGDRVCLSSQGPEAGGSPSYARKAFLVPPAESALLLASGLASALNMQSIPTSRADAGRALQPTPRSSAVASSAGGELAGSLSGCGLDLNTLLDLSHWAEMGRSRVVLVDPEFVSTMLRHAPEPQVMAMLNGLGVTTLKASHVLQEMVLPVLEKLGRDITEADSSLDILLNRDSGVTNGGNVQDRNQTLDAKKHVNKQSLVMSLLAFPIVTGLLRPPDAPNSTNATANSYHSARRPAAPVFLPSTVVPSAAQGQLLNQLIEVALLATSDGRLVRPPKRTAPPAGSSQLQADAGRGAGCTENSDLYLPPELGGVDFERLSAGFPTEAGLSFLNPDYARFCSIVPQTSLVWLLKELGCCTFLKPRPVAMRLQFEQLPGFWRHGHSKPDLPVCNPDEEEYLVEDFQCPELWKLVEHIIKSGMSHRSTRKTGAMKGQQGQSIDTTKQLVLCAEVVASLWMEEWKPALMKSACLKVVPKAVSVSADKRASGAQVEKGSNGGIAKNSSSDVVLPCSLEHELRSKAWLPSRHGDVLPPCDLLVPQSTHRRDREVHHVLGDLAPYLPLVMEKSGVEDMLKYLQVQTTLSLNLVLSQLKLWSSRSSCAVFPPKSPDIKHLKAAPPQEQAEALSTNQKARQANSLEEKAMSKPPFIISLTQMKRIYEYLNEELAQDVQLTIRQAFMSEPLVWLPLKEAANLAEAKNQALLANSAVNSYDDSVAGRKAFNWQEEQLEGMFYKLSDVILKDPTKTIEKLTNFQQRDLSRFYFLDQTPFPALKLSQEYPTMTDYGNVMMAAAKHGKGHVNDEAVCRFYEILSGWSFGIKNHKIRSEELPEILKYVRSLPVFPTEAGVWVKGEELLMWNDNRAVSNFFVAAPEEPSSKNPVHTHGMEASKKLESGSEEGPAASGKGETSARYKLDRSSPPPQVHFLKQLSPDTLRLNRHLDFWPMLQALEISLLSACLMEPAPFTGTVDFNAYWPNVVAVSLSYAQRYLASLSDGSYEAAKASGVADRLAKLVCGEVKPDKEGKSDLKVTYFVNVPRYSSPIPSKPLRKIAMCIGDVLHVVPHSIAKGNLMEVALEATRIFFGSDKSHRTHEGLASFLVEVISMQLVDPGENALQERKLVETLLQGKGLPPLQDDEQQRAWKMKEMGGHKQQTILDNPNYYDPNSDADRIKRDKEARKAKATATKANKAFVAVPDLDADAPVSMGSDLRLIISHKERDGSLESKQHGSGDKPQQELQKQAEGVLMQGQSGDSQASSELSSLTPQAIADMSADGVVQSGNQGAAVLLPDTLYEQNGGTASTGATCKEEEDTVKKNFVADKDASSGVTPASSQPHSDVRPASSQPHSLIPTEEDISAARERQYLKEAELLKYRQSLLGPDLIEEAHREQMAEAAAQAGHNHGTDQAVQRPAGTTGTAPHQQLLWDLMRYQGLTGSGIQEGLTQTSNFPHSPMQLLPESVNQKPAESVDFHQQLKQQLLDELYMSFHAAATSEEQRTTLAELRPASNFLFFTQGHRSINNDVGREMSHDEQISIERMNKETKRYEISTTGDFNGSSVGNDNAGLPLEHCMSQRRDGSPEWALDSRYPRDCNDGGQPRKDMMTYRAGGGSIQSPETAWPSGWSLVDRLVSLMPCKAIDEILPVQPLLPLSEADQVQMVGTSPSLPQGDLLTGRMGEALVFKHLKATCSQLEDEVQGGLSADKCIRVEWLNESTESGLPFDIRMVDINGTTTYVEVKSTRLGPFELGFPISAREMDFVRVHGDRHVIFRVYGVYSQQQHFRVLRNVYGMWANGDLTIQILA</sequence>
<feature type="region of interest" description="Disordered" evidence="1">
    <location>
        <begin position="3596"/>
        <end position="3616"/>
    </location>
</feature>
<dbReference type="PANTHER" id="PTHR32387:SF0">
    <property type="entry name" value="PROTEIN NO VEIN"/>
    <property type="match status" value="1"/>
</dbReference>
<organism evidence="4 5">
    <name type="scientific">Chlamydomonas eustigma</name>
    <dbReference type="NCBI Taxonomy" id="1157962"/>
    <lineage>
        <taxon>Eukaryota</taxon>
        <taxon>Viridiplantae</taxon>
        <taxon>Chlorophyta</taxon>
        <taxon>core chlorophytes</taxon>
        <taxon>Chlorophyceae</taxon>
        <taxon>CS clade</taxon>
        <taxon>Chlamydomonadales</taxon>
        <taxon>Chlamydomonadaceae</taxon>
        <taxon>Chlamydomonas</taxon>
    </lineage>
</organism>
<feature type="compositionally biased region" description="Polar residues" evidence="1">
    <location>
        <begin position="1237"/>
        <end position="1254"/>
    </location>
</feature>
<protein>
    <submittedName>
        <fullName evidence="4">Uncharacterized protein</fullName>
    </submittedName>
</protein>
<dbReference type="Proteomes" id="UP000232323">
    <property type="component" value="Unassembled WGS sequence"/>
</dbReference>
<evidence type="ECO:0000313" key="4">
    <source>
        <dbReference type="EMBL" id="GAX80804.1"/>
    </source>
</evidence>
<proteinExistence type="predicted"/>
<feature type="region of interest" description="Disordered" evidence="1">
    <location>
        <begin position="1159"/>
        <end position="1208"/>
    </location>
</feature>
<feature type="compositionally biased region" description="Low complexity" evidence="1">
    <location>
        <begin position="1255"/>
        <end position="1264"/>
    </location>
</feature>
<dbReference type="Gene3D" id="3.30.565.10">
    <property type="entry name" value="Histidine kinase-like ATPase, C-terminal domain"/>
    <property type="match status" value="1"/>
</dbReference>
<feature type="compositionally biased region" description="Low complexity" evidence="1">
    <location>
        <begin position="1986"/>
        <end position="1997"/>
    </location>
</feature>
<feature type="compositionally biased region" description="Low complexity" evidence="1">
    <location>
        <begin position="19"/>
        <end position="31"/>
    </location>
</feature>
<comment type="caution">
    <text evidence="4">The sequence shown here is derived from an EMBL/GenBank/DDBJ whole genome shotgun (WGS) entry which is preliminary data.</text>
</comment>
<feature type="region of interest" description="Disordered" evidence="1">
    <location>
        <begin position="1021"/>
        <end position="1044"/>
    </location>
</feature>
<feature type="region of interest" description="Disordered" evidence="1">
    <location>
        <begin position="1224"/>
        <end position="1270"/>
    </location>
</feature>
<feature type="compositionally biased region" description="Polar residues" evidence="1">
    <location>
        <begin position="1175"/>
        <end position="1193"/>
    </location>
</feature>
<dbReference type="NCBIfam" id="NF047352">
    <property type="entry name" value="P_loop_sacsin"/>
    <property type="match status" value="1"/>
</dbReference>
<feature type="region of interest" description="Disordered" evidence="1">
    <location>
        <begin position="1986"/>
        <end position="2008"/>
    </location>
</feature>
<feature type="domain" description="Protein NO VEIN C-terminal" evidence="2">
    <location>
        <begin position="3694"/>
        <end position="3795"/>
    </location>
</feature>
<dbReference type="Pfam" id="PF13020">
    <property type="entry name" value="NOV_C"/>
    <property type="match status" value="1"/>
</dbReference>
<keyword evidence="5" id="KW-1185">Reference proteome</keyword>
<evidence type="ECO:0000313" key="5">
    <source>
        <dbReference type="Proteomes" id="UP000232323"/>
    </source>
</evidence>
<dbReference type="InterPro" id="IPR036890">
    <property type="entry name" value="HATPase_C_sf"/>
</dbReference>
<feature type="region of interest" description="Disordered" evidence="1">
    <location>
        <begin position="1"/>
        <end position="47"/>
    </location>
</feature>
<dbReference type="STRING" id="1157962.A0A250XCL7"/>
<feature type="region of interest" description="Disordered" evidence="1">
    <location>
        <begin position="2896"/>
        <end position="2941"/>
    </location>
</feature>
<feature type="compositionally biased region" description="Polar residues" evidence="1">
    <location>
        <begin position="3423"/>
        <end position="3436"/>
    </location>
</feature>
<dbReference type="InterPro" id="IPR052957">
    <property type="entry name" value="Auxin_embryo_med"/>
</dbReference>
<feature type="region of interest" description="Disordered" evidence="1">
    <location>
        <begin position="3241"/>
        <end position="3282"/>
    </location>
</feature>
<feature type="region of interest" description="Disordered" evidence="1">
    <location>
        <begin position="79"/>
        <end position="103"/>
    </location>
</feature>
<feature type="region of interest" description="Disordered" evidence="1">
    <location>
        <begin position="2298"/>
        <end position="2322"/>
    </location>
</feature>
<feature type="compositionally biased region" description="Basic and acidic residues" evidence="1">
    <location>
        <begin position="2906"/>
        <end position="2916"/>
    </location>
</feature>
<evidence type="ECO:0000259" key="2">
    <source>
        <dbReference type="Pfam" id="PF13020"/>
    </source>
</evidence>
<name>A0A250XCL7_9CHLO</name>
<dbReference type="PANTHER" id="PTHR32387">
    <property type="entry name" value="WU:FJ29H11"/>
    <property type="match status" value="1"/>
</dbReference>
<dbReference type="InterPro" id="IPR024975">
    <property type="entry name" value="NOV_C"/>
</dbReference>